<keyword evidence="1" id="KW-0732">Signal</keyword>
<reference evidence="3" key="1">
    <citation type="submission" date="2017-06" db="EMBL/GenBank/DDBJ databases">
        <authorList>
            <person name="Varghese N."/>
            <person name="Submissions S."/>
        </authorList>
    </citation>
    <scope>NUCLEOTIDE SEQUENCE [LARGE SCALE GENOMIC DNA]</scope>
    <source>
        <strain evidence="3">DSM 137</strain>
    </source>
</reference>
<evidence type="ECO:0000256" key="1">
    <source>
        <dbReference type="SAM" id="SignalP"/>
    </source>
</evidence>
<gene>
    <name evidence="2" type="ORF">SAMN06265338_11644</name>
</gene>
<proteinExistence type="predicted"/>
<dbReference type="Gene3D" id="2.40.50.320">
    <property type="entry name" value="Copper binding periplasmic protein CusF"/>
    <property type="match status" value="1"/>
</dbReference>
<dbReference type="Proteomes" id="UP000198418">
    <property type="component" value="Unassembled WGS sequence"/>
</dbReference>
<name>A0A212S971_RHOAC</name>
<dbReference type="InterPro" id="IPR021647">
    <property type="entry name" value="CusF_Ec"/>
</dbReference>
<evidence type="ECO:0000313" key="3">
    <source>
        <dbReference type="Proteomes" id="UP000198418"/>
    </source>
</evidence>
<accession>A0A212S971</accession>
<dbReference type="Pfam" id="PF11604">
    <property type="entry name" value="CusF_Ec"/>
    <property type="match status" value="1"/>
</dbReference>
<dbReference type="AlphaFoldDB" id="A0A212S971"/>
<keyword evidence="3" id="KW-1185">Reference proteome</keyword>
<dbReference type="RefSeq" id="WP_088522228.1">
    <property type="nucleotide sequence ID" value="NZ_FYDG01000016.1"/>
</dbReference>
<feature type="signal peptide" evidence="1">
    <location>
        <begin position="1"/>
        <end position="23"/>
    </location>
</feature>
<dbReference type="OrthoDB" id="5771277at2"/>
<dbReference type="EMBL" id="FYDG01000016">
    <property type="protein sequence ID" value="SNB81738.1"/>
    <property type="molecule type" value="Genomic_DNA"/>
</dbReference>
<dbReference type="InterPro" id="IPR042230">
    <property type="entry name" value="CusF_sf"/>
</dbReference>
<protein>
    <submittedName>
        <fullName evidence="2">Copper binding protein CusF</fullName>
    </submittedName>
</protein>
<evidence type="ECO:0000313" key="2">
    <source>
        <dbReference type="EMBL" id="SNB81738.1"/>
    </source>
</evidence>
<organism evidence="2 3">
    <name type="scientific">Rhodoblastus acidophilus</name>
    <name type="common">Rhodopseudomonas acidophila</name>
    <dbReference type="NCBI Taxonomy" id="1074"/>
    <lineage>
        <taxon>Bacteria</taxon>
        <taxon>Pseudomonadati</taxon>
        <taxon>Pseudomonadota</taxon>
        <taxon>Alphaproteobacteria</taxon>
        <taxon>Hyphomicrobiales</taxon>
        <taxon>Rhodoblastaceae</taxon>
        <taxon>Rhodoblastus</taxon>
    </lineage>
</organism>
<feature type="chain" id="PRO_5012058301" evidence="1">
    <location>
        <begin position="24"/>
        <end position="107"/>
    </location>
</feature>
<sequence>MKCIYLAAAIAVAPLAIFAPARAADAVVVAQAEKPTGQGTINAIDAAGHKLNITHGPVAALKWPGMTMDFGVAPGVDLGALKTGSKITFTLTHGAAGYVIDSIKRAD</sequence>